<proteinExistence type="predicted"/>
<name>A0ABR4CUQ1_9HELO</name>
<reference evidence="1 2" key="1">
    <citation type="journal article" date="2024" name="Commun. Biol.">
        <title>Comparative genomic analysis of thermophilic fungi reveals convergent evolutionary adaptations and gene losses.</title>
        <authorList>
            <person name="Steindorff A.S."/>
            <person name="Aguilar-Pontes M.V."/>
            <person name="Robinson A.J."/>
            <person name="Andreopoulos B."/>
            <person name="LaButti K."/>
            <person name="Kuo A."/>
            <person name="Mondo S."/>
            <person name="Riley R."/>
            <person name="Otillar R."/>
            <person name="Haridas S."/>
            <person name="Lipzen A."/>
            <person name="Grimwood J."/>
            <person name="Schmutz J."/>
            <person name="Clum A."/>
            <person name="Reid I.D."/>
            <person name="Moisan M.C."/>
            <person name="Butler G."/>
            <person name="Nguyen T.T.M."/>
            <person name="Dewar K."/>
            <person name="Conant G."/>
            <person name="Drula E."/>
            <person name="Henrissat B."/>
            <person name="Hansel C."/>
            <person name="Singer S."/>
            <person name="Hutchinson M.I."/>
            <person name="de Vries R.P."/>
            <person name="Natvig D.O."/>
            <person name="Powell A.J."/>
            <person name="Tsang A."/>
            <person name="Grigoriev I.V."/>
        </authorList>
    </citation>
    <scope>NUCLEOTIDE SEQUENCE [LARGE SCALE GENOMIC DNA]</scope>
    <source>
        <strain evidence="1 2">CBS 494.80</strain>
    </source>
</reference>
<evidence type="ECO:0000313" key="1">
    <source>
        <dbReference type="EMBL" id="KAL2073661.1"/>
    </source>
</evidence>
<dbReference type="EMBL" id="JAZHXI010000003">
    <property type="protein sequence ID" value="KAL2073661.1"/>
    <property type="molecule type" value="Genomic_DNA"/>
</dbReference>
<keyword evidence="2" id="KW-1185">Reference proteome</keyword>
<sequence length="128" mass="13857">MLCKCHRSCCACTGTRELNELVVPDGVQVNQYDGPIYTMTDEDKADRLHAIETNTSWTVPDNMPRITLEAGTVLDFGQNNSTLSKRSGNRWIVPGVATIATPTLSSPQHTILVVELVVSRLASTPSAG</sequence>
<organism evidence="1 2">
    <name type="scientific">Oculimacula yallundae</name>
    <dbReference type="NCBI Taxonomy" id="86028"/>
    <lineage>
        <taxon>Eukaryota</taxon>
        <taxon>Fungi</taxon>
        <taxon>Dikarya</taxon>
        <taxon>Ascomycota</taxon>
        <taxon>Pezizomycotina</taxon>
        <taxon>Leotiomycetes</taxon>
        <taxon>Helotiales</taxon>
        <taxon>Ploettnerulaceae</taxon>
        <taxon>Oculimacula</taxon>
    </lineage>
</organism>
<dbReference type="Proteomes" id="UP001595075">
    <property type="component" value="Unassembled WGS sequence"/>
</dbReference>
<accession>A0ABR4CUQ1</accession>
<protein>
    <submittedName>
        <fullName evidence="1">Uncharacterized protein</fullName>
    </submittedName>
</protein>
<gene>
    <name evidence="1" type="ORF">VTL71DRAFT_10987</name>
</gene>
<evidence type="ECO:0000313" key="2">
    <source>
        <dbReference type="Proteomes" id="UP001595075"/>
    </source>
</evidence>
<comment type="caution">
    <text evidence="1">The sequence shown here is derived from an EMBL/GenBank/DDBJ whole genome shotgun (WGS) entry which is preliminary data.</text>
</comment>